<organism evidence="1 2">
    <name type="scientific">Rhodopirellula baltica SWK14</name>
    <dbReference type="NCBI Taxonomy" id="993516"/>
    <lineage>
        <taxon>Bacteria</taxon>
        <taxon>Pseudomonadati</taxon>
        <taxon>Planctomycetota</taxon>
        <taxon>Planctomycetia</taxon>
        <taxon>Pirellulales</taxon>
        <taxon>Pirellulaceae</taxon>
        <taxon>Rhodopirellula</taxon>
    </lineage>
</organism>
<protein>
    <submittedName>
        <fullName evidence="1">Uncharacterized protein</fullName>
    </submittedName>
</protein>
<name>L7CF56_RHOBT</name>
<accession>L7CF56</accession>
<dbReference type="EMBL" id="AMWG01000111">
    <property type="protein sequence ID" value="ELP32242.1"/>
    <property type="molecule type" value="Genomic_DNA"/>
</dbReference>
<proteinExistence type="predicted"/>
<dbReference type="Proteomes" id="UP000010959">
    <property type="component" value="Unassembled WGS sequence"/>
</dbReference>
<dbReference type="PATRIC" id="fig|993516.3.peg.4219"/>
<comment type="caution">
    <text evidence="1">The sequence shown here is derived from an EMBL/GenBank/DDBJ whole genome shotgun (WGS) entry which is preliminary data.</text>
</comment>
<reference evidence="1 2" key="1">
    <citation type="journal article" date="2013" name="Mar. Genomics">
        <title>Expression of sulfatases in Rhodopirellula baltica and the diversity of sulfatases in the genus Rhodopirellula.</title>
        <authorList>
            <person name="Wegner C.E."/>
            <person name="Richter-Heitmann T."/>
            <person name="Klindworth A."/>
            <person name="Klockow C."/>
            <person name="Richter M."/>
            <person name="Achstetter T."/>
            <person name="Glockner F.O."/>
            <person name="Harder J."/>
        </authorList>
    </citation>
    <scope>NUCLEOTIDE SEQUENCE [LARGE SCALE GENOMIC DNA]</scope>
    <source>
        <strain evidence="1 2">SWK14</strain>
    </source>
</reference>
<evidence type="ECO:0000313" key="2">
    <source>
        <dbReference type="Proteomes" id="UP000010959"/>
    </source>
</evidence>
<gene>
    <name evidence="1" type="ORF">RBSWK_03941</name>
</gene>
<evidence type="ECO:0000313" key="1">
    <source>
        <dbReference type="EMBL" id="ELP32242.1"/>
    </source>
</evidence>
<sequence length="42" mass="4755">MFHMAMFVGWTIYHVNDMPDREHASLCSKASAWSPGGTWPTT</sequence>
<dbReference type="AlphaFoldDB" id="L7CF56"/>